<feature type="region of interest" description="Disordered" evidence="1">
    <location>
        <begin position="1"/>
        <end position="25"/>
    </location>
</feature>
<dbReference type="Proteomes" id="UP000758856">
    <property type="component" value="Unassembled WGS sequence"/>
</dbReference>
<evidence type="ECO:0000313" key="5">
    <source>
        <dbReference type="Proteomes" id="UP001143400"/>
    </source>
</evidence>
<name>A0A9W6IUV7_9HYPH</name>
<gene>
    <name evidence="2" type="ORF">GCM10008170_17680</name>
    <name evidence="3" type="ORF">JOD31_000667</name>
</gene>
<reference evidence="3 4" key="2">
    <citation type="submission" date="2021-01" db="EMBL/GenBank/DDBJ databases">
        <title>Genomic Encyclopedia of Type Strains, Phase IV (KMG-IV): sequencing the most valuable type-strain genomes for metagenomic binning, comparative biology and taxonomic classification.</title>
        <authorList>
            <person name="Goeker M."/>
        </authorList>
    </citation>
    <scope>NUCLEOTIDE SEQUENCE [LARGE SCALE GENOMIC DNA]</scope>
    <source>
        <strain evidence="3 4">DSM 6130</strain>
    </source>
</reference>
<dbReference type="EMBL" id="JAFBCY010000001">
    <property type="protein sequence ID" value="MBM7850455.1"/>
    <property type="molecule type" value="Genomic_DNA"/>
</dbReference>
<sequence length="73" mass="8538">MRIEGPDGREGRRQHRQHGGYQLHHAVFVRRPKKDTAFGKQTAQMVRDALRSEIADWYMQERRPGGMIADDAY</sequence>
<accession>A0A9W6IUV7</accession>
<dbReference type="Proteomes" id="UP001143400">
    <property type="component" value="Unassembled WGS sequence"/>
</dbReference>
<protein>
    <submittedName>
        <fullName evidence="2">Uncharacterized protein</fullName>
    </submittedName>
</protein>
<dbReference type="RefSeq" id="WP_204948877.1">
    <property type="nucleotide sequence ID" value="NZ_BSFF01000002.1"/>
</dbReference>
<dbReference type="EMBL" id="BSFF01000002">
    <property type="protein sequence ID" value="GLK55749.1"/>
    <property type="molecule type" value="Genomic_DNA"/>
</dbReference>
<comment type="caution">
    <text evidence="2">The sequence shown here is derived from an EMBL/GenBank/DDBJ whole genome shotgun (WGS) entry which is preliminary data.</text>
</comment>
<proteinExistence type="predicted"/>
<evidence type="ECO:0000313" key="4">
    <source>
        <dbReference type="Proteomes" id="UP000758856"/>
    </source>
</evidence>
<dbReference type="AlphaFoldDB" id="A0A9W6IUV7"/>
<organism evidence="2 5">
    <name type="scientific">Methylopila capsulata</name>
    <dbReference type="NCBI Taxonomy" id="61654"/>
    <lineage>
        <taxon>Bacteria</taxon>
        <taxon>Pseudomonadati</taxon>
        <taxon>Pseudomonadota</taxon>
        <taxon>Alphaproteobacteria</taxon>
        <taxon>Hyphomicrobiales</taxon>
        <taxon>Methylopilaceae</taxon>
        <taxon>Methylopila</taxon>
    </lineage>
</organism>
<evidence type="ECO:0000313" key="2">
    <source>
        <dbReference type="EMBL" id="GLK55749.1"/>
    </source>
</evidence>
<reference evidence="2" key="3">
    <citation type="submission" date="2023-01" db="EMBL/GenBank/DDBJ databases">
        <authorList>
            <person name="Sun Q."/>
            <person name="Evtushenko L."/>
        </authorList>
    </citation>
    <scope>NUCLEOTIDE SEQUENCE</scope>
    <source>
        <strain evidence="2">VKM B-1606</strain>
    </source>
</reference>
<reference evidence="2" key="1">
    <citation type="journal article" date="2014" name="Int. J. Syst. Evol. Microbiol.">
        <title>Complete genome sequence of Corynebacterium casei LMG S-19264T (=DSM 44701T), isolated from a smear-ripened cheese.</title>
        <authorList>
            <consortium name="US DOE Joint Genome Institute (JGI-PGF)"/>
            <person name="Walter F."/>
            <person name="Albersmeier A."/>
            <person name="Kalinowski J."/>
            <person name="Ruckert C."/>
        </authorList>
    </citation>
    <scope>NUCLEOTIDE SEQUENCE</scope>
    <source>
        <strain evidence="2">VKM B-1606</strain>
    </source>
</reference>
<keyword evidence="4" id="KW-1185">Reference proteome</keyword>
<evidence type="ECO:0000313" key="3">
    <source>
        <dbReference type="EMBL" id="MBM7850455.1"/>
    </source>
</evidence>
<evidence type="ECO:0000256" key="1">
    <source>
        <dbReference type="SAM" id="MobiDB-lite"/>
    </source>
</evidence>
<feature type="compositionally biased region" description="Basic and acidic residues" evidence="1">
    <location>
        <begin position="1"/>
        <end position="11"/>
    </location>
</feature>